<dbReference type="InterPro" id="IPR021139">
    <property type="entry name" value="NYN"/>
</dbReference>
<dbReference type="GO" id="GO:0004540">
    <property type="term" value="F:RNA nuclease activity"/>
    <property type="evidence" value="ECO:0007669"/>
    <property type="project" value="InterPro"/>
</dbReference>
<dbReference type="EMBL" id="QKXC01000113">
    <property type="protein sequence ID" value="RBR19553.1"/>
    <property type="molecule type" value="Genomic_DNA"/>
</dbReference>
<dbReference type="Gene3D" id="3.40.50.1010">
    <property type="entry name" value="5'-nuclease"/>
    <property type="match status" value="1"/>
</dbReference>
<reference evidence="2 3" key="1">
    <citation type="submission" date="2018-06" db="EMBL/GenBank/DDBJ databases">
        <title>Fusarium incarnatum-equiseti species complex species 28.</title>
        <authorList>
            <person name="Gardiner D.M."/>
        </authorList>
    </citation>
    <scope>NUCLEOTIDE SEQUENCE [LARGE SCALE GENOMIC DNA]</scope>
    <source>
        <strain evidence="2 3">FIESC_28</strain>
    </source>
</reference>
<dbReference type="Pfam" id="PF01936">
    <property type="entry name" value="NYN"/>
    <property type="match status" value="1"/>
</dbReference>
<dbReference type="OrthoDB" id="2311180at2759"/>
<comment type="caution">
    <text evidence="2">The sequence shown here is derived from an EMBL/GenBank/DDBJ whole genome shotgun (WGS) entry which is preliminary data.</text>
</comment>
<accession>A0A366RR24</accession>
<protein>
    <recommendedName>
        <fullName evidence="1">NYN domain-containing protein</fullName>
    </recommendedName>
</protein>
<evidence type="ECO:0000313" key="2">
    <source>
        <dbReference type="EMBL" id="RBR19553.1"/>
    </source>
</evidence>
<organism evidence="2 3">
    <name type="scientific">Fusarium coffeatum</name>
    <dbReference type="NCBI Taxonomy" id="231269"/>
    <lineage>
        <taxon>Eukaryota</taxon>
        <taxon>Fungi</taxon>
        <taxon>Dikarya</taxon>
        <taxon>Ascomycota</taxon>
        <taxon>Pezizomycotina</taxon>
        <taxon>Sordariomycetes</taxon>
        <taxon>Hypocreomycetidae</taxon>
        <taxon>Hypocreales</taxon>
        <taxon>Nectriaceae</taxon>
        <taxon>Fusarium</taxon>
        <taxon>Fusarium incarnatum-equiseti species complex</taxon>
    </lineage>
</organism>
<evidence type="ECO:0000259" key="1">
    <source>
        <dbReference type="Pfam" id="PF01936"/>
    </source>
</evidence>
<name>A0A366RR24_9HYPO</name>
<feature type="domain" description="NYN" evidence="1">
    <location>
        <begin position="38"/>
        <end position="177"/>
    </location>
</feature>
<dbReference type="AlphaFoldDB" id="A0A366RR24"/>
<dbReference type="Proteomes" id="UP000253153">
    <property type="component" value="Unassembled WGS sequence"/>
</dbReference>
<dbReference type="GeneID" id="41994989"/>
<sequence length="202" mass="23592">MAHQASGPLFGESINIYMDDSNIAIGGRKVYDIYQKSHPEAPRRRFWYYDFEKLGEIITKELAKQYGWSEDDPTVHKQYNFYGVNLNRNPQLRRLPRRHDVKLYHCMKNGLQKEKGADCKLTADFTDRVKSTNPFLEAAYFIVLSGDADMVPAIEKAMKYGFVVHVWSWDESLSGQLKRLEKDRRGLVKVHKLDERIVDFTL</sequence>
<keyword evidence="3" id="KW-1185">Reference proteome</keyword>
<dbReference type="RefSeq" id="XP_031016245.1">
    <property type="nucleotide sequence ID" value="XM_031159693.1"/>
</dbReference>
<proteinExistence type="predicted"/>
<gene>
    <name evidence="2" type="ORF">FIESC28_05548</name>
</gene>
<evidence type="ECO:0000313" key="3">
    <source>
        <dbReference type="Proteomes" id="UP000253153"/>
    </source>
</evidence>